<keyword evidence="1" id="KW-0472">Membrane</keyword>
<dbReference type="PANTHER" id="PTHR37471:SF1">
    <property type="entry name" value="AB HYDROLASE-1 DOMAIN-CONTAINING PROTEIN"/>
    <property type="match status" value="1"/>
</dbReference>
<dbReference type="InterPro" id="IPR027417">
    <property type="entry name" value="P-loop_NTPase"/>
</dbReference>
<gene>
    <name evidence="3" type="ORF">E0L32_004578</name>
</gene>
<dbReference type="InterPro" id="IPR000073">
    <property type="entry name" value="AB_hydrolase_1"/>
</dbReference>
<organism evidence="3 4">
    <name type="scientific">Thyridium curvatum</name>
    <dbReference type="NCBI Taxonomy" id="1093900"/>
    <lineage>
        <taxon>Eukaryota</taxon>
        <taxon>Fungi</taxon>
        <taxon>Dikarya</taxon>
        <taxon>Ascomycota</taxon>
        <taxon>Pezizomycotina</taxon>
        <taxon>Sordariomycetes</taxon>
        <taxon>Sordariomycetidae</taxon>
        <taxon>Thyridiales</taxon>
        <taxon>Thyridiaceae</taxon>
        <taxon>Thyridium</taxon>
    </lineage>
</organism>
<feature type="transmembrane region" description="Helical" evidence="1">
    <location>
        <begin position="344"/>
        <end position="365"/>
    </location>
</feature>
<proteinExistence type="predicted"/>
<feature type="domain" description="AB hydrolase-1" evidence="2">
    <location>
        <begin position="559"/>
        <end position="686"/>
    </location>
</feature>
<evidence type="ECO:0000259" key="2">
    <source>
        <dbReference type="Pfam" id="PF00561"/>
    </source>
</evidence>
<protein>
    <recommendedName>
        <fullName evidence="2">AB hydrolase-1 domain-containing protein</fullName>
    </recommendedName>
</protein>
<dbReference type="Pfam" id="PF00561">
    <property type="entry name" value="Abhydrolase_1"/>
    <property type="match status" value="1"/>
</dbReference>
<comment type="caution">
    <text evidence="3">The sequence shown here is derived from an EMBL/GenBank/DDBJ whole genome shotgun (WGS) entry which is preliminary data.</text>
</comment>
<sequence length="826" mass="94038">MGSADEAKDAGPIKVVVCGLGRTGTASMKDALERLGFPTYHAFDFWYDSQPNIERWNRFIDVKYHGKGEFTREDWDAIFKDYAATVDAPSAFFAPEIAEAYPDAKVVILNRDPEAWFRSCQAAFGHRNNSALTKRIFRLLVRWQPRIRAIATHMDRKQDEIWGFEWHDAGARPKALAFFEAYYAECRARIPEDRRIEFSVQEGWAPLCAHLGVEVPTETDGEGRAVAVPFPRTNEAAQFKERVGGVARKVIRQGVWDWAWRLAVAGVAGRYFWMYRAPLKGLVTGLLSSVQAQYCASPDIIMIGTSLPEYIFIRICIFLLRYSILLAAVGLAVCYYLSPRPFAIYGVWTFGAILVAEIVFCLFLYTPYRTRLQREAKHPPPLTSAERKALFTKCLANIPDPEGYLRKWFLGADLRDIRKENVREFLLWAFFDRDNGESEQDGEEEEELGLYLKDIEAMLGRPLAEGRGSAKCLRLTIDQIETRYRSVLWFGIVTLVDFISHMRMIWDGYEYHAQPLMKRMTVFPPRPLLWLLAGLAQRSSKADNLAYWYRPHTSKKLAPIVFLHGIGIGLWPYRSFLGQLARTTDEDGGQVGIIALELLPISMRLTNEPMSRPEFIQQVNQVLESHGWTEFVLVSHSYGSVLTTHLVRSAEVGPKIKSLVLVDPVSILLHLPDVAYNFTRRKPRTANEWQLWFFASMDPGIAHTLGRHFFWRENIVWKEELTEKPSSAGEAKRKVAICLGGRDLIVDTSVVESYLRMKGDLKESQDGDGIISDRSSSLDGSLEATRYLSASGIEVLFFRLLDHAQIFDGKKEVETLVEVVMSHCEA</sequence>
<dbReference type="PANTHER" id="PTHR37471">
    <property type="entry name" value="UNNAMED PRODUCT"/>
    <property type="match status" value="1"/>
</dbReference>
<dbReference type="SUPFAM" id="SSF53474">
    <property type="entry name" value="alpha/beta-Hydrolases"/>
    <property type="match status" value="1"/>
</dbReference>
<dbReference type="OrthoDB" id="6431331at2759"/>
<keyword evidence="4" id="KW-1185">Reference proteome</keyword>
<name>A0A507BEC5_9PEZI</name>
<feature type="transmembrane region" description="Helical" evidence="1">
    <location>
        <begin position="311"/>
        <end position="338"/>
    </location>
</feature>
<dbReference type="Proteomes" id="UP000319257">
    <property type="component" value="Unassembled WGS sequence"/>
</dbReference>
<dbReference type="InParanoid" id="A0A507BEC5"/>
<dbReference type="InterPro" id="IPR040632">
    <property type="entry name" value="Sulfotransfer_4"/>
</dbReference>
<dbReference type="Gene3D" id="3.40.50.1820">
    <property type="entry name" value="alpha/beta hydrolase"/>
    <property type="match status" value="1"/>
</dbReference>
<evidence type="ECO:0000256" key="1">
    <source>
        <dbReference type="SAM" id="Phobius"/>
    </source>
</evidence>
<dbReference type="Gene3D" id="3.40.50.300">
    <property type="entry name" value="P-loop containing nucleotide triphosphate hydrolases"/>
    <property type="match status" value="1"/>
</dbReference>
<evidence type="ECO:0000313" key="4">
    <source>
        <dbReference type="Proteomes" id="UP000319257"/>
    </source>
</evidence>
<evidence type="ECO:0000313" key="3">
    <source>
        <dbReference type="EMBL" id="TPX15301.1"/>
    </source>
</evidence>
<keyword evidence="1" id="KW-0812">Transmembrane</keyword>
<keyword evidence="1" id="KW-1133">Transmembrane helix</keyword>
<reference evidence="3 4" key="1">
    <citation type="submission" date="2019-06" db="EMBL/GenBank/DDBJ databases">
        <title>Draft genome sequence of the filamentous fungus Phialemoniopsis curvata isolated from diesel fuel.</title>
        <authorList>
            <person name="Varaljay V.A."/>
            <person name="Lyon W.J."/>
            <person name="Crouch A.L."/>
            <person name="Drake C.E."/>
            <person name="Hollomon J.M."/>
            <person name="Nadeau L.J."/>
            <person name="Nunn H.S."/>
            <person name="Stevenson B.S."/>
            <person name="Bojanowski C.L."/>
            <person name="Crookes-Goodson W.J."/>
        </authorList>
    </citation>
    <scope>NUCLEOTIDE SEQUENCE [LARGE SCALE GENOMIC DNA]</scope>
    <source>
        <strain evidence="3 4">D216</strain>
    </source>
</reference>
<feature type="transmembrane region" description="Helical" evidence="1">
    <location>
        <begin position="487"/>
        <end position="506"/>
    </location>
</feature>
<accession>A0A507BEC5</accession>
<dbReference type="EMBL" id="SKBQ01000022">
    <property type="protein sequence ID" value="TPX15301.1"/>
    <property type="molecule type" value="Genomic_DNA"/>
</dbReference>
<dbReference type="AlphaFoldDB" id="A0A507BEC5"/>
<dbReference type="STRING" id="1093900.A0A507BEC5"/>
<dbReference type="RefSeq" id="XP_030997012.1">
    <property type="nucleotide sequence ID" value="XM_031139004.1"/>
</dbReference>
<dbReference type="Pfam" id="PF17784">
    <property type="entry name" value="Sulfotransfer_4"/>
    <property type="match status" value="1"/>
</dbReference>
<dbReference type="InterPro" id="IPR029058">
    <property type="entry name" value="AB_hydrolase_fold"/>
</dbReference>
<dbReference type="GeneID" id="41972025"/>
<dbReference type="SUPFAM" id="SSF52540">
    <property type="entry name" value="P-loop containing nucleoside triphosphate hydrolases"/>
    <property type="match status" value="1"/>
</dbReference>